<keyword evidence="1" id="KW-0175">Coiled coil</keyword>
<dbReference type="Proteomes" id="UP000054359">
    <property type="component" value="Unassembled WGS sequence"/>
</dbReference>
<protein>
    <submittedName>
        <fullName evidence="2">Uncharacterized protein</fullName>
    </submittedName>
</protein>
<dbReference type="EMBL" id="KK114821">
    <property type="protein sequence ID" value="KFM63405.1"/>
    <property type="molecule type" value="Genomic_DNA"/>
</dbReference>
<dbReference type="Gene3D" id="1.20.5.170">
    <property type="match status" value="1"/>
</dbReference>
<organism evidence="2 3">
    <name type="scientific">Stegodyphus mimosarum</name>
    <name type="common">African social velvet spider</name>
    <dbReference type="NCBI Taxonomy" id="407821"/>
    <lineage>
        <taxon>Eukaryota</taxon>
        <taxon>Metazoa</taxon>
        <taxon>Ecdysozoa</taxon>
        <taxon>Arthropoda</taxon>
        <taxon>Chelicerata</taxon>
        <taxon>Arachnida</taxon>
        <taxon>Araneae</taxon>
        <taxon>Araneomorphae</taxon>
        <taxon>Entelegynae</taxon>
        <taxon>Eresoidea</taxon>
        <taxon>Eresidae</taxon>
        <taxon>Stegodyphus</taxon>
    </lineage>
</organism>
<evidence type="ECO:0000313" key="3">
    <source>
        <dbReference type="Proteomes" id="UP000054359"/>
    </source>
</evidence>
<reference evidence="2 3" key="1">
    <citation type="submission" date="2013-11" db="EMBL/GenBank/DDBJ databases">
        <title>Genome sequencing of Stegodyphus mimosarum.</title>
        <authorList>
            <person name="Bechsgaard J."/>
        </authorList>
    </citation>
    <scope>NUCLEOTIDE SEQUENCE [LARGE SCALE GENOMIC DNA]</scope>
</reference>
<accession>A0A087TE66</accession>
<proteinExistence type="predicted"/>
<gene>
    <name evidence="2" type="ORF">X975_06542</name>
</gene>
<evidence type="ECO:0000256" key="1">
    <source>
        <dbReference type="SAM" id="Coils"/>
    </source>
</evidence>
<feature type="non-terminal residue" evidence="2">
    <location>
        <position position="227"/>
    </location>
</feature>
<keyword evidence="3" id="KW-1185">Reference proteome</keyword>
<evidence type="ECO:0000313" key="2">
    <source>
        <dbReference type="EMBL" id="KFM63405.1"/>
    </source>
</evidence>
<dbReference type="AlphaFoldDB" id="A0A087TE66"/>
<name>A0A087TE66_STEMI</name>
<feature type="coiled-coil region" evidence="1">
    <location>
        <begin position="97"/>
        <end position="152"/>
    </location>
</feature>
<sequence>MKNNKLSIVIEEEQNELSQVYLEKEKLKMKFLDAKELFTHVQNLISFKSGLSAMEIDIDSFSKSCFCEICETGSDGTCSLDEYQHDILKPINLLKSLIEFIATHNNLKTEIEQIQRNMFDFQVENADLHSKIAELKTDLEGMTELKTEIEQMRTDVFDFQVENTAVQCTDTELKADLEGVTDSLKLKEKAIVISNSECDRLTKISEDMSSLNCKRVCSILEPQEIET</sequence>